<dbReference type="AlphaFoldDB" id="A0A8H6FRP4"/>
<comment type="caution">
    <text evidence="10">The sequence shown here is derived from an EMBL/GenBank/DDBJ whole genome shotgun (WGS) entry which is preliminary data.</text>
</comment>
<comment type="subcellular location">
    <subcellularLocation>
        <location evidence="1">Mitochondrion inner membrane</location>
    </subcellularLocation>
</comment>
<dbReference type="InterPro" id="IPR019533">
    <property type="entry name" value="Peptidase_S26"/>
</dbReference>
<dbReference type="GO" id="GO:0042720">
    <property type="term" value="C:mitochondrial inner membrane peptidase complex"/>
    <property type="evidence" value="ECO:0007669"/>
    <property type="project" value="TreeGrafter"/>
</dbReference>
<keyword evidence="11" id="KW-1185">Reference proteome</keyword>
<dbReference type="OrthoDB" id="308440at2759"/>
<dbReference type="PRINTS" id="PR00727">
    <property type="entry name" value="LEADERPTASE"/>
</dbReference>
<keyword evidence="4" id="KW-0496">Mitochondrion</keyword>
<evidence type="ECO:0000256" key="6">
    <source>
        <dbReference type="ARBA" id="ARBA00038445"/>
    </source>
</evidence>
<proteinExistence type="inferred from homology"/>
<feature type="active site" evidence="7">
    <location>
        <position position="200"/>
    </location>
</feature>
<evidence type="ECO:0000313" key="11">
    <source>
        <dbReference type="Proteomes" id="UP000578531"/>
    </source>
</evidence>
<evidence type="ECO:0000256" key="2">
    <source>
        <dbReference type="ARBA" id="ARBA00022792"/>
    </source>
</evidence>
<keyword evidence="3" id="KW-0378">Hydrolase</keyword>
<evidence type="ECO:0000256" key="1">
    <source>
        <dbReference type="ARBA" id="ARBA00004273"/>
    </source>
</evidence>
<dbReference type="InterPro" id="IPR036286">
    <property type="entry name" value="LexA/Signal_pep-like_sf"/>
</dbReference>
<dbReference type="InterPro" id="IPR000223">
    <property type="entry name" value="Pept_S26A_signal_pept_1"/>
</dbReference>
<dbReference type="SUPFAM" id="SSF51306">
    <property type="entry name" value="LexA/Signal peptidase"/>
    <property type="match status" value="1"/>
</dbReference>
<dbReference type="GO" id="GO:0006627">
    <property type="term" value="P:protein processing involved in protein targeting to mitochondrion"/>
    <property type="evidence" value="ECO:0007669"/>
    <property type="project" value="TreeGrafter"/>
</dbReference>
<evidence type="ECO:0000256" key="4">
    <source>
        <dbReference type="ARBA" id="ARBA00023128"/>
    </source>
</evidence>
<feature type="active site" evidence="7">
    <location>
        <position position="154"/>
    </location>
</feature>
<comment type="similarity">
    <text evidence="6">Belongs to the peptidase S26 family. IMP1 subfamily.</text>
</comment>
<dbReference type="PANTHER" id="PTHR12383">
    <property type="entry name" value="PROTEASE FAMILY S26 MITOCHONDRIAL INNER MEMBRANE PROTEASE-RELATED"/>
    <property type="match status" value="1"/>
</dbReference>
<feature type="compositionally biased region" description="Basic residues" evidence="8">
    <location>
        <begin position="332"/>
        <end position="342"/>
    </location>
</feature>
<evidence type="ECO:0000256" key="7">
    <source>
        <dbReference type="PIRSR" id="PIRSR600223-1"/>
    </source>
</evidence>
<dbReference type="Gene3D" id="2.10.109.10">
    <property type="entry name" value="Umud Fragment, subunit A"/>
    <property type="match status" value="1"/>
</dbReference>
<evidence type="ECO:0000259" key="9">
    <source>
        <dbReference type="Pfam" id="PF10502"/>
    </source>
</evidence>
<evidence type="ECO:0000256" key="3">
    <source>
        <dbReference type="ARBA" id="ARBA00022801"/>
    </source>
</evidence>
<evidence type="ECO:0000313" key="10">
    <source>
        <dbReference type="EMBL" id="KAF6233441.1"/>
    </source>
</evidence>
<dbReference type="RefSeq" id="XP_037162859.1">
    <property type="nucleotide sequence ID" value="XM_037310273.1"/>
</dbReference>
<keyword evidence="2" id="KW-0999">Mitochondrion inner membrane</keyword>
<dbReference type="PANTHER" id="PTHR12383:SF16">
    <property type="entry name" value="MITOCHONDRIAL INNER MEMBRANE PROTEASE SUBUNIT 1"/>
    <property type="match status" value="1"/>
</dbReference>
<dbReference type="GO" id="GO:0006465">
    <property type="term" value="P:signal peptide processing"/>
    <property type="evidence" value="ECO:0007669"/>
    <property type="project" value="InterPro"/>
</dbReference>
<name>A0A8H6FRP4_9LECA</name>
<dbReference type="GO" id="GO:0004252">
    <property type="term" value="F:serine-type endopeptidase activity"/>
    <property type="evidence" value="ECO:0007669"/>
    <property type="project" value="InterPro"/>
</dbReference>
<feature type="region of interest" description="Disordered" evidence="8">
    <location>
        <begin position="286"/>
        <end position="342"/>
    </location>
</feature>
<evidence type="ECO:0000256" key="8">
    <source>
        <dbReference type="SAM" id="MobiDB-lite"/>
    </source>
</evidence>
<sequence>MPPLSPLQPLLNITSPRWGNRPRPRHAFQIQKYLFHSTKNEDEIFPYIQTERSSQGPKRKELLRRLRFPREYKSTPDKLWCVLKHTPQLLKTVIAVSVQFRSWQRERLPHGMRVKSRIGNFFYHLLTQREGICRRMLNMTIMPWGYVYIGTGDSMRPTYSGKFAVSYTAYAYVGSQDISPGDVVFALGWKWNVDIGCVIKRVAGLEGDRIWVDPGRNRAKFIIQVERGQCFLLGDNPSQSSDSRGYGAVPVEAIWAKDKWQWGPDGFSWIDHSWHPWLKNRSIVHLKPGQNRPPHQTEPDEPPSTRKPAKKRTVILNPKVKPPPPLPLSPLKKQRKDPRKKS</sequence>
<gene>
    <name evidence="10" type="ORF">HO173_008373</name>
</gene>
<accession>A0A8H6FRP4</accession>
<dbReference type="Pfam" id="PF10502">
    <property type="entry name" value="Peptidase_S26"/>
    <property type="match status" value="1"/>
</dbReference>
<dbReference type="GeneID" id="59290029"/>
<reference evidence="10 11" key="1">
    <citation type="journal article" date="2020" name="Genomics">
        <title>Complete, high-quality genomes from long-read metagenomic sequencing of two wolf lichen thalli reveals enigmatic genome architecture.</title>
        <authorList>
            <person name="McKenzie S.K."/>
            <person name="Walston R.F."/>
            <person name="Allen J.L."/>
        </authorList>
    </citation>
    <scope>NUCLEOTIDE SEQUENCE [LARGE SCALE GENOMIC DNA]</scope>
    <source>
        <strain evidence="10">WasteWater2</strain>
    </source>
</reference>
<dbReference type="CDD" id="cd06530">
    <property type="entry name" value="S26_SPase_I"/>
    <property type="match status" value="1"/>
</dbReference>
<dbReference type="EMBL" id="JACCJC010000038">
    <property type="protein sequence ID" value="KAF6233441.1"/>
    <property type="molecule type" value="Genomic_DNA"/>
</dbReference>
<feature type="domain" description="Peptidase S26" evidence="9">
    <location>
        <begin position="224"/>
        <end position="259"/>
    </location>
</feature>
<protein>
    <recommendedName>
        <fullName evidence="9">Peptidase S26 domain-containing protein</fullName>
    </recommendedName>
</protein>
<organism evidence="10 11">
    <name type="scientific">Letharia columbiana</name>
    <dbReference type="NCBI Taxonomy" id="112416"/>
    <lineage>
        <taxon>Eukaryota</taxon>
        <taxon>Fungi</taxon>
        <taxon>Dikarya</taxon>
        <taxon>Ascomycota</taxon>
        <taxon>Pezizomycotina</taxon>
        <taxon>Lecanoromycetes</taxon>
        <taxon>OSLEUM clade</taxon>
        <taxon>Lecanoromycetidae</taxon>
        <taxon>Lecanorales</taxon>
        <taxon>Lecanorineae</taxon>
        <taxon>Parmeliaceae</taxon>
        <taxon>Letharia</taxon>
    </lineage>
</organism>
<evidence type="ECO:0000256" key="5">
    <source>
        <dbReference type="ARBA" id="ARBA00023136"/>
    </source>
</evidence>
<keyword evidence="5" id="KW-0472">Membrane</keyword>
<dbReference type="InterPro" id="IPR052064">
    <property type="entry name" value="Mito_IMP1_subunit"/>
</dbReference>
<dbReference type="Proteomes" id="UP000578531">
    <property type="component" value="Unassembled WGS sequence"/>
</dbReference>